<dbReference type="SUPFAM" id="SSF56935">
    <property type="entry name" value="Porins"/>
    <property type="match status" value="1"/>
</dbReference>
<dbReference type="PROSITE" id="PS52016">
    <property type="entry name" value="TONB_DEPENDENT_REC_3"/>
    <property type="match status" value="1"/>
</dbReference>
<feature type="domain" description="TonB-dependent receptor-like beta-barrel" evidence="3">
    <location>
        <begin position="400"/>
        <end position="999"/>
    </location>
</feature>
<dbReference type="InterPro" id="IPR037066">
    <property type="entry name" value="Plug_dom_sf"/>
</dbReference>
<proteinExistence type="inferred from homology"/>
<evidence type="ECO:0000313" key="5">
    <source>
        <dbReference type="EMBL" id="MDT0678332.1"/>
    </source>
</evidence>
<dbReference type="Gene3D" id="2.60.40.1120">
    <property type="entry name" value="Carboxypeptidase-like, regulatory domain"/>
    <property type="match status" value="1"/>
</dbReference>
<keyword evidence="1" id="KW-0998">Cell outer membrane</keyword>
<dbReference type="SUPFAM" id="SSF49464">
    <property type="entry name" value="Carboxypeptidase regulatory domain-like"/>
    <property type="match status" value="1"/>
</dbReference>
<sequence>MSKLGYKIEYRKDGTILIFGSGTIHENDGVKQEQLRVLGTVTDSKGIPIPGVNVIEKGTSNGTVTNFDGEYAIDVPPDAVLVFSYVSYEPLEVEVGGQAQLNISMESSTSALEEIVVVGYGTQEKSAVTGAISSVSSDEITEAPTANIGNALSGKVPGLQTIQRSGQPGADAPDVFIRGVASLSEGRSSPIFVLDGIIQSGSNSVMQLDPNNIESISVLKDASATAVYGVEGANGAIVVETKRGKEGPAQISFNTYAGIQVPTYIPEFANSYETAMAYNEAQLNDGVSPDRLRFSQEALEAFRTGSDPLIYPDMDWVDYMTKSAAFQSRSNINISGGTEDVRYFIAGGYLKQDGFFKTFESDYDFNPTYDRYNFRSNIDVDVTPITTISLTAGGRIDSQTRIRNPNLWYQVYRSPPYGGAGLVDGRVVTASGSNQYIPGNSEDIFSRVYGSGYNKINRNTLNLNLSVRQELDVLIKGLELQLKGAYNIYSTKRINRNSSVANYQPYYRMDVDPTAPEDSTIVFQRLGSDNLLSYSENYNRDRDWYLEARLAFSRSFGAHEVTGLLLYNQRKNYYPDQFTGIPRGLVSSLGRINYNYDKRYLLEVSMGYNGSENFARGRRFGTFPAISGGWIISNESFMPDVSFLSFLKLRGSYGIVGNDTGIGRFLYLADQYDASSGGYNFGIEVPQDQPGASERRIGNPLVTWEEAKKQNYGINIRLFDDKLDVVFDYFQEDRSNILTTLNTIPNYVAANLPAVNVGEVKNRGYEGQINWKHQTGDFFYSIGGNMTFSRNEIVYMDEVPRGEPYMRRTGHSVGQPFGYVFDGYYTEADLAPDSEIPNPPYSAKPGDLKYKDLNGDGVVNGNDQKAIGYPEYPQYVFGANLGLNYKSLDFSMQWAGATNVSRVLDFAPHRVPFGGGGQLSIAKYQWEERWTPERGQQAGYPRLSLNARGRRIQYDSDYWLRDASYLRLKSAELGYNLHKNFLDNIGLSQARIYLSGYNLLTFSSLTFVDPEQTGNPQQAQYPLMKIYNLGVNVQF</sequence>
<protein>
    <submittedName>
        <fullName evidence="5">TonB-dependent receptor</fullName>
    </submittedName>
</protein>
<dbReference type="InterPro" id="IPR012910">
    <property type="entry name" value="Plug_dom"/>
</dbReference>
<evidence type="ECO:0000313" key="6">
    <source>
        <dbReference type="Proteomes" id="UP001262582"/>
    </source>
</evidence>
<evidence type="ECO:0000259" key="4">
    <source>
        <dbReference type="Pfam" id="PF07715"/>
    </source>
</evidence>
<dbReference type="Pfam" id="PF00593">
    <property type="entry name" value="TonB_dep_Rec_b-barrel"/>
    <property type="match status" value="1"/>
</dbReference>
<evidence type="ECO:0000256" key="1">
    <source>
        <dbReference type="PROSITE-ProRule" id="PRU01360"/>
    </source>
</evidence>
<dbReference type="NCBIfam" id="TIGR04057">
    <property type="entry name" value="SusC_RagA_signa"/>
    <property type="match status" value="1"/>
</dbReference>
<keyword evidence="1" id="KW-0813">Transport</keyword>
<reference evidence="5 6" key="1">
    <citation type="submission" date="2023-09" db="EMBL/GenBank/DDBJ databases">
        <authorList>
            <person name="Rey-Velasco X."/>
        </authorList>
    </citation>
    <scope>NUCLEOTIDE SEQUENCE [LARGE SCALE GENOMIC DNA]</scope>
    <source>
        <strain evidence="5 6">F117</strain>
    </source>
</reference>
<dbReference type="Proteomes" id="UP001262582">
    <property type="component" value="Unassembled WGS sequence"/>
</dbReference>
<dbReference type="InterPro" id="IPR023996">
    <property type="entry name" value="TonB-dep_OMP_SusC/RagA"/>
</dbReference>
<keyword evidence="1" id="KW-0812">Transmembrane</keyword>
<accession>A0ABU3D9W9</accession>
<dbReference type="NCBIfam" id="TIGR04056">
    <property type="entry name" value="OMP_RagA_SusC"/>
    <property type="match status" value="1"/>
</dbReference>
<organism evidence="5 6">
    <name type="scientific">Autumnicola musiva</name>
    <dbReference type="NCBI Taxonomy" id="3075589"/>
    <lineage>
        <taxon>Bacteria</taxon>
        <taxon>Pseudomonadati</taxon>
        <taxon>Bacteroidota</taxon>
        <taxon>Flavobacteriia</taxon>
        <taxon>Flavobacteriales</taxon>
        <taxon>Flavobacteriaceae</taxon>
        <taxon>Autumnicola</taxon>
    </lineage>
</organism>
<dbReference type="Gene3D" id="2.170.130.10">
    <property type="entry name" value="TonB-dependent receptor, plug domain"/>
    <property type="match status" value="1"/>
</dbReference>
<keyword evidence="5" id="KW-0675">Receptor</keyword>
<feature type="domain" description="TonB-dependent receptor plug" evidence="4">
    <location>
        <begin position="125"/>
        <end position="236"/>
    </location>
</feature>
<keyword evidence="2" id="KW-0798">TonB box</keyword>
<keyword evidence="6" id="KW-1185">Reference proteome</keyword>
<name>A0ABU3D9W9_9FLAO</name>
<evidence type="ECO:0000259" key="3">
    <source>
        <dbReference type="Pfam" id="PF00593"/>
    </source>
</evidence>
<keyword evidence="1 2" id="KW-0472">Membrane</keyword>
<dbReference type="Pfam" id="PF13715">
    <property type="entry name" value="CarbopepD_reg_2"/>
    <property type="match status" value="1"/>
</dbReference>
<comment type="subcellular location">
    <subcellularLocation>
        <location evidence="1">Cell outer membrane</location>
        <topology evidence="1">Multi-pass membrane protein</topology>
    </subcellularLocation>
</comment>
<keyword evidence="1" id="KW-1134">Transmembrane beta strand</keyword>
<dbReference type="Pfam" id="PF07715">
    <property type="entry name" value="Plug"/>
    <property type="match status" value="1"/>
</dbReference>
<dbReference type="EMBL" id="JAVRHK010000019">
    <property type="protein sequence ID" value="MDT0678332.1"/>
    <property type="molecule type" value="Genomic_DNA"/>
</dbReference>
<dbReference type="InterPro" id="IPR039426">
    <property type="entry name" value="TonB-dep_rcpt-like"/>
</dbReference>
<comment type="similarity">
    <text evidence="1 2">Belongs to the TonB-dependent receptor family.</text>
</comment>
<gene>
    <name evidence="5" type="ORF">RM539_17250</name>
</gene>
<evidence type="ECO:0000256" key="2">
    <source>
        <dbReference type="RuleBase" id="RU003357"/>
    </source>
</evidence>
<dbReference type="RefSeq" id="WP_311504667.1">
    <property type="nucleotide sequence ID" value="NZ_JAVRHK010000019.1"/>
</dbReference>
<comment type="caution">
    <text evidence="5">The sequence shown here is derived from an EMBL/GenBank/DDBJ whole genome shotgun (WGS) entry which is preliminary data.</text>
</comment>
<dbReference type="InterPro" id="IPR023997">
    <property type="entry name" value="TonB-dep_OMP_SusC/RagA_CS"/>
</dbReference>
<dbReference type="InterPro" id="IPR000531">
    <property type="entry name" value="Beta-barrel_TonB"/>
</dbReference>
<dbReference type="InterPro" id="IPR008969">
    <property type="entry name" value="CarboxyPept-like_regulatory"/>
</dbReference>